<dbReference type="GO" id="GO:0043531">
    <property type="term" value="F:ADP binding"/>
    <property type="evidence" value="ECO:0007669"/>
    <property type="project" value="InterPro"/>
</dbReference>
<evidence type="ECO:0000313" key="7">
    <source>
        <dbReference type="EMBL" id="KCW63175.1"/>
    </source>
</evidence>
<evidence type="ECO:0000256" key="4">
    <source>
        <dbReference type="ARBA" id="ARBA00022840"/>
    </source>
</evidence>
<dbReference type="SUPFAM" id="SSF52058">
    <property type="entry name" value="L domain-like"/>
    <property type="match status" value="3"/>
</dbReference>
<feature type="domain" description="AAA+ ATPase" evidence="6">
    <location>
        <begin position="181"/>
        <end position="324"/>
    </location>
</feature>
<comment type="similarity">
    <text evidence="1">Belongs to the disease resistance NB-LRR family.</text>
</comment>
<proteinExistence type="inferred from homology"/>
<dbReference type="SUPFAM" id="SSF52047">
    <property type="entry name" value="RNI-like"/>
    <property type="match status" value="1"/>
</dbReference>
<dbReference type="InterPro" id="IPR042197">
    <property type="entry name" value="Apaf_helical"/>
</dbReference>
<dbReference type="Pfam" id="PF23247">
    <property type="entry name" value="LRR_RPS2"/>
    <property type="match status" value="6"/>
</dbReference>
<dbReference type="InterPro" id="IPR050905">
    <property type="entry name" value="Plant_NBS-LRR"/>
</dbReference>
<dbReference type="SUPFAM" id="SSF52540">
    <property type="entry name" value="P-loop containing nucleoside triphosphate hydrolases"/>
    <property type="match status" value="1"/>
</dbReference>
<keyword evidence="3" id="KW-0611">Plant defense</keyword>
<dbReference type="InterPro" id="IPR027417">
    <property type="entry name" value="P-loop_NTPase"/>
</dbReference>
<evidence type="ECO:0000256" key="1">
    <source>
        <dbReference type="ARBA" id="ARBA00008894"/>
    </source>
</evidence>
<dbReference type="InterPro" id="IPR032675">
    <property type="entry name" value="LRR_dom_sf"/>
</dbReference>
<dbReference type="GO" id="GO:0006952">
    <property type="term" value="P:defense response"/>
    <property type="evidence" value="ECO:0007669"/>
    <property type="project" value="UniProtKB-KW"/>
</dbReference>
<dbReference type="Gene3D" id="1.10.8.430">
    <property type="entry name" value="Helical domain of apoptotic protease-activating factors"/>
    <property type="match status" value="1"/>
</dbReference>
<gene>
    <name evidence="7" type="ORF">EUGRSUZ_G00784</name>
</gene>
<evidence type="ECO:0000256" key="5">
    <source>
        <dbReference type="SAM" id="Coils"/>
    </source>
</evidence>
<organism evidence="7">
    <name type="scientific">Eucalyptus grandis</name>
    <name type="common">Flooded gum</name>
    <dbReference type="NCBI Taxonomy" id="71139"/>
    <lineage>
        <taxon>Eukaryota</taxon>
        <taxon>Viridiplantae</taxon>
        <taxon>Streptophyta</taxon>
        <taxon>Embryophyta</taxon>
        <taxon>Tracheophyta</taxon>
        <taxon>Spermatophyta</taxon>
        <taxon>Magnoliopsida</taxon>
        <taxon>eudicotyledons</taxon>
        <taxon>Gunneridae</taxon>
        <taxon>Pentapetalae</taxon>
        <taxon>rosids</taxon>
        <taxon>malvids</taxon>
        <taxon>Myrtales</taxon>
        <taxon>Myrtaceae</taxon>
        <taxon>Myrtoideae</taxon>
        <taxon>Eucalypteae</taxon>
        <taxon>Eucalyptus</taxon>
    </lineage>
</organism>
<evidence type="ECO:0000256" key="2">
    <source>
        <dbReference type="ARBA" id="ARBA00022741"/>
    </source>
</evidence>
<evidence type="ECO:0000256" key="3">
    <source>
        <dbReference type="ARBA" id="ARBA00022821"/>
    </source>
</evidence>
<dbReference type="InParanoid" id="A0A059BBW6"/>
<reference evidence="7" key="1">
    <citation type="submission" date="2013-07" db="EMBL/GenBank/DDBJ databases">
        <title>The genome of Eucalyptus grandis.</title>
        <authorList>
            <person name="Schmutz J."/>
            <person name="Hayes R."/>
            <person name="Myburg A."/>
            <person name="Tuskan G."/>
            <person name="Grattapaglia D."/>
            <person name="Rokhsar D.S."/>
        </authorList>
    </citation>
    <scope>NUCLEOTIDE SEQUENCE</scope>
    <source>
        <tissue evidence="7">Leaf extractions</tissue>
    </source>
</reference>
<dbReference type="Gene3D" id="3.40.50.300">
    <property type="entry name" value="P-loop containing nucleotide triphosphate hydrolases"/>
    <property type="match status" value="1"/>
</dbReference>
<dbReference type="Gene3D" id="3.80.10.10">
    <property type="entry name" value="Ribonuclease Inhibitor"/>
    <property type="match status" value="5"/>
</dbReference>
<dbReference type="GO" id="GO:0005524">
    <property type="term" value="F:ATP binding"/>
    <property type="evidence" value="ECO:0007669"/>
    <property type="project" value="UniProtKB-KW"/>
</dbReference>
<dbReference type="PANTHER" id="PTHR33463:SF203">
    <property type="entry name" value="AAA+ ATPASE DOMAIN-CONTAINING PROTEIN"/>
    <property type="match status" value="1"/>
</dbReference>
<dbReference type="PRINTS" id="PR00364">
    <property type="entry name" value="DISEASERSIST"/>
</dbReference>
<name>A0A059BBW6_EUCGR</name>
<evidence type="ECO:0000259" key="6">
    <source>
        <dbReference type="SMART" id="SM00382"/>
    </source>
</evidence>
<dbReference type="EMBL" id="KK198759">
    <property type="protein sequence ID" value="KCW63175.1"/>
    <property type="molecule type" value="Genomic_DNA"/>
</dbReference>
<keyword evidence="5" id="KW-0175">Coiled coil</keyword>
<keyword evidence="2" id="KW-0547">Nucleotide-binding</keyword>
<keyword evidence="4" id="KW-0067">ATP-binding</keyword>
<accession>A0A059BBW6</accession>
<dbReference type="Pfam" id="PF00931">
    <property type="entry name" value="NB-ARC"/>
    <property type="match status" value="1"/>
</dbReference>
<feature type="coiled-coil region" evidence="5">
    <location>
        <begin position="36"/>
        <end position="63"/>
    </location>
</feature>
<dbReference type="Gramene" id="KCW63175">
    <property type="protein sequence ID" value="KCW63175"/>
    <property type="gene ID" value="EUGRSUZ_G00784"/>
</dbReference>
<dbReference type="InterPro" id="IPR003593">
    <property type="entry name" value="AAA+_ATPase"/>
</dbReference>
<dbReference type="InterPro" id="IPR057135">
    <property type="entry name" value="At4g27190-like_LRR"/>
</dbReference>
<dbReference type="InterPro" id="IPR002182">
    <property type="entry name" value="NB-ARC"/>
</dbReference>
<dbReference type="OMA" id="EANIAWN"/>
<dbReference type="PANTHER" id="PTHR33463">
    <property type="entry name" value="NB-ARC DOMAIN-CONTAINING PROTEIN-RELATED"/>
    <property type="match status" value="1"/>
</dbReference>
<dbReference type="SMART" id="SM00382">
    <property type="entry name" value="AAA"/>
    <property type="match status" value="1"/>
</dbReference>
<protein>
    <recommendedName>
        <fullName evidence="6">AAA+ ATPase domain-containing protein</fullName>
    </recommendedName>
</protein>
<sequence>MSADSVVGIGWDVLKRYVVVPIERGFGYVIFSKRFANCLRGEVQNLENEVLRVEVLAEQARNNVRKFHVVFTTWKESADKALEESPKLLDDFKKATNTCCYGTLPDPKSRYQFSRKAEGKIEVIKQLTQKCSRFNGLNDISFIDHAFTPSASTSIKLRDDGVFESRALMIRNIMGALADNSNSVVGVYGMGGIGKSTLLEDVERKIREEKSFDWVAKADVSENPDIKKIQGEIAHALGLIVIKNEEIVSVRAGLLRKRLENEERMKKKVLIILDNLWKGLDLNKVGIPCGHDNRVIGCKLLLTSRDRNVLRSAMGCDKDFPLGELEEEEARSLFERWVGDKVHDDKFKPLVDEVLHKCFGMPFLIVHMAKVFKLADLPEWKNVLKQIKLSKNEVIEEVINERLQLSYENLKAAEKSLLALCVACGTSKPSFENLVRYGVGCGLFREDDNMEEARDRLRWQIRTLQASSLLLDSEDVDGFKIHDLVRELVVSVTSSDHPLLILKDKDKSITELPKYKLKSCRAVCFPYVDMKELPQELDCPELQIFLLFTNNKSLNVPDSLFRSMRKLMVLNLTGVQLTCSPSTPFQFLENLHTLYLNNCSLDNVAILGKLKGLQILSFVNSRIDRLPKEIGQLVELRLLDLNYCPQLEIIEPGVLRSLIKLEELYMNYSFDRWNTVDQTQPANASLIELNHMNNLHTLHVSIPNPSVLPEDLNVEKLTKYRIQIGNVWHWWSECKGSRTLDLKLDPLGNVLRKRCIQSILGKTDDLSLDKLDRNEQSVCMLSQKGFPELKHLQVKNNSSIHYILQLPSHTHFTMLESLLIENLINLEMICDSHISSKSFSTLKVIRVERCDKMEVLFPLSMVRGLPQLEEIKVVGCKRMRVIVDADDGSKVELHNLRVLELRDLPDIKSFLAVGTAPLSSTLHDQVGTQIAFFNEQQVAFSKLETLKVKGLDNVEFLFSPSMIKSLAQLRDLQVSYCKKMEVIITEEEGLGLEISETPAFPMLTILKLNDLESLICFSGKKCSREARSQDRIKSYRTTLFSQEVAFSKLETLEIKGLDNVEFLFSPSMIKSLAQLRDLLVSSCKKMEAIIMKEEGLALEIPETLAFPMLTKLDLNCLKSLMSFSRENCSREARSQDRIKSCSTALFNQEVAFPKLEALDISGLDNFEMIWDNKVAVDSFSKLKTLRVVDCNKLVSVVRSTILRQLLSLERLDARRCGSLEIIFELRTLNHLDGHPIALPLTKLTVSRLPKLKCIWDKELHCQVKFQCLRSISVSRCESLTSLFPTSVTRDLIQLEKLAIDECGIVEIIKSEEGLVSKFVFPMLTSLELECLRELKCLYKGTYTSHWPALKTLKVHDCDKVEILASHLENEMPLDKQPLLLIEKGAFPNLQELKLDLSKRMEIWHGHFHDGEFFCKLSLLKLCHLSQESSISTCRFIESLTNLEELVVCESYLEDPSSNEEAIEGTSREMKVILPFSRYIRHLQTLDVSHCDGLSKMFTPTIAENLVALTKLRISNCRILIEVINDEKGGDGRVVAFNQLKFMELDGLIGLRSFSSSGYTLMFPLLEDIIVTRCPNMKFFSQGPTEASKLKRVQVSKEAWFWAGNLNITIQNMFEEMGTLAGVEKMMLSQFPGLIRKWHNELNPIKSYWQLKSMVVDKCPSLINAIPSRLMLVLDNLGYLQVRDCELLEEIFDLEGLEVVESTRVLPQLRELNLVNLPKLRRLWNRDLQESLCFNSLESLILYNCSNLGHAFSPSMAQCLANLEVMEIKDCGQMEGVIVEEEAKGSAMKKITFPKLRCMTMEYLPNLTCFLLGKNHLLECPELGMMIIAHCPKMESLIGQSQIEDDHSTPSFFTSQPWTSRCHCSHGYRSGSLVTSNDGLWTAIVPSVDAHDRLVVGPVHGRATPPSSQLLVVVARPDLDWSRASRSGFVHGR</sequence>
<dbReference type="eggNOG" id="KOG4658">
    <property type="taxonomic scope" value="Eukaryota"/>
</dbReference>